<dbReference type="EMBL" id="LR824538">
    <property type="protein sequence ID" value="CAH1645912.1"/>
    <property type="molecule type" value="Genomic_DNA"/>
</dbReference>
<sequence>MRSTLTRELVWILANDWDFAKSETVPLFARFMFLEFPTLVHPLMNDNILREMEDASKIAVLEIITKPGTMRLAEAKSPRFIYTHLALSLLPAQLLDTAMIVFM</sequence>
<keyword evidence="4" id="KW-1185">Reference proteome</keyword>
<dbReference type="Proteomes" id="UP001153321">
    <property type="component" value="Chromosome 7"/>
</dbReference>
<feature type="domain" description="Sulfotransferase" evidence="2">
    <location>
        <begin position="3"/>
        <end position="97"/>
    </location>
</feature>
<keyword evidence="1" id="KW-0472">Membrane</keyword>
<feature type="transmembrane region" description="Helical" evidence="1">
    <location>
        <begin position="80"/>
        <end position="102"/>
    </location>
</feature>
<gene>
    <name evidence="3" type="ORF">SPLIT_LOCUS11264</name>
</gene>
<evidence type="ECO:0000256" key="1">
    <source>
        <dbReference type="SAM" id="Phobius"/>
    </source>
</evidence>
<name>A0A9P0IDL6_SPOLI</name>
<dbReference type="InterPro" id="IPR000863">
    <property type="entry name" value="Sulfotransferase_dom"/>
</dbReference>
<accession>A0A9P0IDL6</accession>
<dbReference type="InterPro" id="IPR027417">
    <property type="entry name" value="P-loop_NTPase"/>
</dbReference>
<reference evidence="3" key="1">
    <citation type="submission" date="2022-02" db="EMBL/GenBank/DDBJ databases">
        <authorList>
            <person name="King R."/>
        </authorList>
    </citation>
    <scope>NUCLEOTIDE SEQUENCE</scope>
</reference>
<keyword evidence="1" id="KW-0812">Transmembrane</keyword>
<dbReference type="AlphaFoldDB" id="A0A9P0IDL6"/>
<proteinExistence type="predicted"/>
<evidence type="ECO:0000313" key="4">
    <source>
        <dbReference type="Proteomes" id="UP001153321"/>
    </source>
</evidence>
<evidence type="ECO:0000259" key="2">
    <source>
        <dbReference type="Pfam" id="PF00685"/>
    </source>
</evidence>
<dbReference type="Pfam" id="PF00685">
    <property type="entry name" value="Sulfotransfer_1"/>
    <property type="match status" value="1"/>
</dbReference>
<protein>
    <recommendedName>
        <fullName evidence="2">Sulfotransferase domain-containing protein</fullName>
    </recommendedName>
</protein>
<evidence type="ECO:0000313" key="3">
    <source>
        <dbReference type="EMBL" id="CAH1645912.1"/>
    </source>
</evidence>
<dbReference type="Gene3D" id="3.40.50.300">
    <property type="entry name" value="P-loop containing nucleotide triphosphate hydrolases"/>
    <property type="match status" value="1"/>
</dbReference>
<dbReference type="GO" id="GO:0008146">
    <property type="term" value="F:sulfotransferase activity"/>
    <property type="evidence" value="ECO:0007669"/>
    <property type="project" value="InterPro"/>
</dbReference>
<dbReference type="SUPFAM" id="SSF52540">
    <property type="entry name" value="P-loop containing nucleoside triphosphate hydrolases"/>
    <property type="match status" value="1"/>
</dbReference>
<organism evidence="3 4">
    <name type="scientific">Spodoptera littoralis</name>
    <name type="common">Egyptian cotton leafworm</name>
    <dbReference type="NCBI Taxonomy" id="7109"/>
    <lineage>
        <taxon>Eukaryota</taxon>
        <taxon>Metazoa</taxon>
        <taxon>Ecdysozoa</taxon>
        <taxon>Arthropoda</taxon>
        <taxon>Hexapoda</taxon>
        <taxon>Insecta</taxon>
        <taxon>Pterygota</taxon>
        <taxon>Neoptera</taxon>
        <taxon>Endopterygota</taxon>
        <taxon>Lepidoptera</taxon>
        <taxon>Glossata</taxon>
        <taxon>Ditrysia</taxon>
        <taxon>Noctuoidea</taxon>
        <taxon>Noctuidae</taxon>
        <taxon>Amphipyrinae</taxon>
        <taxon>Spodoptera</taxon>
    </lineage>
</organism>
<keyword evidence="1" id="KW-1133">Transmembrane helix</keyword>